<dbReference type="RefSeq" id="WP_183385338.1">
    <property type="nucleotide sequence ID" value="NZ_JACHXR010000017.1"/>
</dbReference>
<comment type="caution">
    <text evidence="2">The sequence shown here is derived from an EMBL/GenBank/DDBJ whole genome shotgun (WGS) entry which is preliminary data.</text>
</comment>
<dbReference type="Pfam" id="PF13391">
    <property type="entry name" value="HNH_2"/>
    <property type="match status" value="1"/>
</dbReference>
<organism evidence="2 3">
    <name type="scientific">Halomonas stenophila</name>
    <dbReference type="NCBI Taxonomy" id="795312"/>
    <lineage>
        <taxon>Bacteria</taxon>
        <taxon>Pseudomonadati</taxon>
        <taxon>Pseudomonadota</taxon>
        <taxon>Gammaproteobacteria</taxon>
        <taxon>Oceanospirillales</taxon>
        <taxon>Halomonadaceae</taxon>
        <taxon>Halomonas</taxon>
    </lineage>
</organism>
<feature type="domain" description="HNH nuclease" evidence="1">
    <location>
        <begin position="206"/>
        <end position="258"/>
    </location>
</feature>
<name>A0A7W5HLI9_9GAMM</name>
<dbReference type="InterPro" id="IPR003615">
    <property type="entry name" value="HNH_nuc"/>
</dbReference>
<keyword evidence="2" id="KW-0378">Hydrolase</keyword>
<keyword evidence="2" id="KW-0540">Nuclease</keyword>
<dbReference type="GO" id="GO:0004519">
    <property type="term" value="F:endonuclease activity"/>
    <property type="evidence" value="ECO:0007669"/>
    <property type="project" value="UniProtKB-KW"/>
</dbReference>
<reference evidence="2 3" key="1">
    <citation type="submission" date="2020-08" db="EMBL/GenBank/DDBJ databases">
        <title>Genomic Encyclopedia of Type Strains, Phase III (KMG-III): the genomes of soil and plant-associated and newly described type strains.</title>
        <authorList>
            <person name="Whitman W."/>
        </authorList>
    </citation>
    <scope>NUCLEOTIDE SEQUENCE [LARGE SCALE GENOMIC DNA]</scope>
    <source>
        <strain evidence="2 3">CECT 7744</strain>
    </source>
</reference>
<dbReference type="Proteomes" id="UP000518892">
    <property type="component" value="Unassembled WGS sequence"/>
</dbReference>
<gene>
    <name evidence="2" type="ORF">FHR97_003793</name>
</gene>
<proteinExistence type="predicted"/>
<keyword evidence="3" id="KW-1185">Reference proteome</keyword>
<accession>A0A7W5HLI9</accession>
<evidence type="ECO:0000259" key="1">
    <source>
        <dbReference type="Pfam" id="PF13391"/>
    </source>
</evidence>
<evidence type="ECO:0000313" key="2">
    <source>
        <dbReference type="EMBL" id="MBB3232915.1"/>
    </source>
</evidence>
<keyword evidence="2" id="KW-0255">Endonuclease</keyword>
<sequence length="313" mass="35610">MDTWLDGRLECLKHLRTGSPFNKPCLLLAILCEIQSGHVVSPRVALDTRLIARYHDLYEIVTGERQKANPWLPLWHLRNDQGPSGPLWLPDYVTELAPVADRLGQPKSLNKLLERFSSARLDGELFAALQDSIIARQACVLLTHQYLDVDALTLERLTEYLETALVSGDYQRHPDRLASGVAEAGSQYARSAAFRTLVLEAYDYRCAASRLRYITPDFRYLVEAAHLIPFAVSQDDRPMNGLALTPNLHWAMDNHLIAPGPDHRWHVSPSVDRLVPDNDWLCRLDSQPLVLPGDQRWCPDAEALAWRMDHLRR</sequence>
<dbReference type="EMBL" id="JACHXR010000017">
    <property type="protein sequence ID" value="MBB3232915.1"/>
    <property type="molecule type" value="Genomic_DNA"/>
</dbReference>
<evidence type="ECO:0000313" key="3">
    <source>
        <dbReference type="Proteomes" id="UP000518892"/>
    </source>
</evidence>
<protein>
    <submittedName>
        <fullName evidence="2">Putative restriction endonuclease</fullName>
    </submittedName>
</protein>
<dbReference type="AlphaFoldDB" id="A0A7W5HLI9"/>